<sequence>MGNTFCKGDKIDDEKLAIHKAIEADIRLDKKRERKRLKILLLGSADSGKSTLNKQMRIIHNNGFNETEALNYSFMIKQNVIDSLHHHALAIKKFDFDIPGQENELYQDFLKNHSALGDADDDEQKQKVDLFMSFTIFKKLYSEKHQFYVPDNTGYLLENIERITGHHYTPTPQDIVQARASTLGVHEIAFDFKNFTIRLIDVGGQKSERRKWLHSFEGVTAVLFITSLCGFDQVLEEDPSINRLDDSLELFKNILNNQFLMKSNVILFMNKTDLFTKKLEFVQLHDYHPMYTGKNEFKPCSEYIEQLFLRDIPSEGRQVYSHFTNATDTENINVMFAAACDIILQNNLSQAGMQ</sequence>
<reference evidence="2" key="1">
    <citation type="submission" date="2016-11" db="UniProtKB">
        <authorList>
            <consortium name="WormBaseParasite"/>
        </authorList>
    </citation>
    <scope>IDENTIFICATION</scope>
    <source>
        <strain evidence="2">KR3021</strain>
    </source>
</reference>
<dbReference type="Proteomes" id="UP000095286">
    <property type="component" value="Unplaced"/>
</dbReference>
<organism evidence="1 2">
    <name type="scientific">Rhabditophanes sp. KR3021</name>
    <dbReference type="NCBI Taxonomy" id="114890"/>
    <lineage>
        <taxon>Eukaryota</taxon>
        <taxon>Metazoa</taxon>
        <taxon>Ecdysozoa</taxon>
        <taxon>Nematoda</taxon>
        <taxon>Chromadorea</taxon>
        <taxon>Rhabditida</taxon>
        <taxon>Tylenchina</taxon>
        <taxon>Panagrolaimomorpha</taxon>
        <taxon>Strongyloidoidea</taxon>
        <taxon>Alloionematidae</taxon>
        <taxon>Rhabditophanes</taxon>
    </lineage>
</organism>
<name>A0AC35TVC0_9BILA</name>
<evidence type="ECO:0000313" key="1">
    <source>
        <dbReference type="Proteomes" id="UP000095286"/>
    </source>
</evidence>
<accession>A0AC35TVC0</accession>
<dbReference type="WBParaSite" id="RSKR_0000475200.1">
    <property type="protein sequence ID" value="RSKR_0000475200.1"/>
    <property type="gene ID" value="RSKR_0000475200"/>
</dbReference>
<proteinExistence type="predicted"/>
<evidence type="ECO:0000313" key="2">
    <source>
        <dbReference type="WBParaSite" id="RSKR_0000475200.1"/>
    </source>
</evidence>
<protein>
    <submittedName>
        <fullName evidence="2">G protein alpha subunit</fullName>
    </submittedName>
</protein>